<keyword evidence="3" id="KW-0804">Transcription</keyword>
<evidence type="ECO:0000313" key="6">
    <source>
        <dbReference type="EMBL" id="GMI34385.1"/>
    </source>
</evidence>
<keyword evidence="3" id="KW-0805">Transcription regulation</keyword>
<evidence type="ECO:0000256" key="3">
    <source>
        <dbReference type="RuleBase" id="RU366061"/>
    </source>
</evidence>
<comment type="cofactor">
    <cofactor evidence="3">
        <name>Fe(2+)</name>
        <dbReference type="ChEBI" id="CHEBI:29033"/>
    </cofactor>
    <text evidence="3">Binds 1 Fe(2+) ion per subunit.</text>
</comment>
<name>A0A9W7G5L2_9STRA</name>
<dbReference type="Pfam" id="PF08007">
    <property type="entry name" value="JmjC_2"/>
    <property type="match status" value="1"/>
</dbReference>
<comment type="similarity">
    <text evidence="3">Belongs to the ROX family.</text>
</comment>
<reference evidence="7" key="1">
    <citation type="journal article" date="2023" name="Commun. Biol.">
        <title>Genome analysis of Parmales, the sister group of diatoms, reveals the evolutionary specialization of diatoms from phago-mixotrophs to photoautotrophs.</title>
        <authorList>
            <person name="Ban H."/>
            <person name="Sato S."/>
            <person name="Yoshikawa S."/>
            <person name="Yamada K."/>
            <person name="Nakamura Y."/>
            <person name="Ichinomiya M."/>
            <person name="Sato N."/>
            <person name="Blanc-Mathieu R."/>
            <person name="Endo H."/>
            <person name="Kuwata A."/>
            <person name="Ogata H."/>
        </authorList>
    </citation>
    <scope>NUCLEOTIDE SEQUENCE [LARGE SCALE GENOMIC DNA]</scope>
</reference>
<dbReference type="GO" id="GO:0051864">
    <property type="term" value="F:histone H3K36 demethylase activity"/>
    <property type="evidence" value="ECO:0007669"/>
    <property type="project" value="TreeGrafter"/>
</dbReference>
<keyword evidence="4" id="KW-0732">Signal</keyword>
<feature type="chain" id="PRO_5040738722" description="Bifunctional lysine-specific demethylase and histidyl-hydroxylase" evidence="4">
    <location>
        <begin position="22"/>
        <end position="469"/>
    </location>
</feature>
<gene>
    <name evidence="6" type="ORF">TrCOL_g6292</name>
</gene>
<dbReference type="GO" id="GO:0005506">
    <property type="term" value="F:iron ion binding"/>
    <property type="evidence" value="ECO:0007669"/>
    <property type="project" value="UniProtKB-UniRule"/>
</dbReference>
<evidence type="ECO:0000259" key="5">
    <source>
        <dbReference type="PROSITE" id="PS51184"/>
    </source>
</evidence>
<dbReference type="GO" id="GO:0032453">
    <property type="term" value="F:histone H3K4 demethylase activity"/>
    <property type="evidence" value="ECO:0007669"/>
    <property type="project" value="TreeGrafter"/>
</dbReference>
<feature type="signal peptide" evidence="4">
    <location>
        <begin position="1"/>
        <end position="21"/>
    </location>
</feature>
<evidence type="ECO:0000256" key="1">
    <source>
        <dbReference type="ARBA" id="ARBA00022723"/>
    </source>
</evidence>
<dbReference type="PANTHER" id="PTHR13096:SF8">
    <property type="entry name" value="RIBOSOMAL OXYGENASE 1"/>
    <property type="match status" value="1"/>
</dbReference>
<keyword evidence="7" id="KW-1185">Reference proteome</keyword>
<keyword evidence="3" id="KW-0560">Oxidoreductase</keyword>
<dbReference type="AlphaFoldDB" id="A0A9W7G5L2"/>
<sequence>MICYLRYIFILLVLLIGHSGGSELGSTGISGSLRSGLAAAGSPREFFELLGDSEEFKESVWQKRPLLIKGALKCKGDDELFNLKDLYDACPTFAAGHVTESGIDGSKEGLVGGGGGGGGSTWVFRPLNPNQLRGEPLQTSHVQDAVRARPPSTISFNTAGSLFPKVGELCLSAIGGLRYPVNVNLYITPQVTEEEADVCGKIVPLHTDRQDVVVFQTKGKKRWKVYPKPAMKRGVDPCSRGKAGDVVGREEISEVGCLDCVLEEGDVLYVPMGWAHETATPYLKKGEEKRGALPPVSVHLTLGVDTVVWGLTYAHLRWGVLSYCGLDYKLDMSGVEDEAYWQTMQALPFGFLRRDDEEIADNLLGLIERLEPKRKKRNMPSKKDAVKVVGIFREHCNELLKVQEVMYNDADPNSVEAMVKAVKSTRELDVLMSRLGASVFSEEFRKAHMKKVEAADARLAAAGGGETLT</sequence>
<feature type="domain" description="JmjC" evidence="5">
    <location>
        <begin position="138"/>
        <end position="330"/>
    </location>
</feature>
<keyword evidence="2 3" id="KW-0408">Iron</keyword>
<dbReference type="OrthoDB" id="425950at2759"/>
<dbReference type="EMBL" id="BRYA01000041">
    <property type="protein sequence ID" value="GMI34385.1"/>
    <property type="molecule type" value="Genomic_DNA"/>
</dbReference>
<proteinExistence type="inferred from homology"/>
<dbReference type="SUPFAM" id="SSF51197">
    <property type="entry name" value="Clavaminate synthase-like"/>
    <property type="match status" value="1"/>
</dbReference>
<organism evidence="6 7">
    <name type="scientific">Triparma columacea</name>
    <dbReference type="NCBI Taxonomy" id="722753"/>
    <lineage>
        <taxon>Eukaryota</taxon>
        <taxon>Sar</taxon>
        <taxon>Stramenopiles</taxon>
        <taxon>Ochrophyta</taxon>
        <taxon>Bolidophyceae</taxon>
        <taxon>Parmales</taxon>
        <taxon>Triparmaceae</taxon>
        <taxon>Triparma</taxon>
    </lineage>
</organism>
<dbReference type="InterPro" id="IPR039994">
    <property type="entry name" value="NO66-like"/>
</dbReference>
<keyword evidence="3" id="KW-0223">Dioxygenase</keyword>
<keyword evidence="1 3" id="KW-0479">Metal-binding</keyword>
<evidence type="ECO:0000256" key="2">
    <source>
        <dbReference type="ARBA" id="ARBA00023004"/>
    </source>
</evidence>
<dbReference type="EC" id="1.14.11.-" evidence="3"/>
<evidence type="ECO:0000313" key="7">
    <source>
        <dbReference type="Proteomes" id="UP001165065"/>
    </source>
</evidence>
<accession>A0A9W7G5L2</accession>
<dbReference type="PANTHER" id="PTHR13096">
    <property type="entry name" value="MINA53 MYC INDUCED NUCLEAR ANTIGEN"/>
    <property type="match status" value="1"/>
</dbReference>
<comment type="function">
    <text evidence="3">Oxygenase that can act as both a histone lysine demethylase and a ribosomal histidine hydroxylase.</text>
</comment>
<dbReference type="InterPro" id="IPR003347">
    <property type="entry name" value="JmjC_dom"/>
</dbReference>
<dbReference type="Proteomes" id="UP001165065">
    <property type="component" value="Unassembled WGS sequence"/>
</dbReference>
<comment type="caution">
    <text evidence="6">The sequence shown here is derived from an EMBL/GenBank/DDBJ whole genome shotgun (WGS) entry which is preliminary data.</text>
</comment>
<dbReference type="Gene3D" id="2.60.120.650">
    <property type="entry name" value="Cupin"/>
    <property type="match status" value="1"/>
</dbReference>
<keyword evidence="3" id="KW-0539">Nucleus</keyword>
<evidence type="ECO:0000256" key="4">
    <source>
        <dbReference type="SAM" id="SignalP"/>
    </source>
</evidence>
<comment type="subcellular location">
    <subcellularLocation>
        <location evidence="3">Nucleus</location>
    </subcellularLocation>
</comment>
<dbReference type="GO" id="GO:0005730">
    <property type="term" value="C:nucleolus"/>
    <property type="evidence" value="ECO:0007669"/>
    <property type="project" value="TreeGrafter"/>
</dbReference>
<protein>
    <recommendedName>
        <fullName evidence="3">Bifunctional lysine-specific demethylase and histidyl-hydroxylase</fullName>
        <ecNumber evidence="3">1.14.11.-</ecNumber>
    </recommendedName>
</protein>
<dbReference type="PROSITE" id="PS51184">
    <property type="entry name" value="JMJC"/>
    <property type="match status" value="1"/>
</dbReference>